<sequence length="474" mass="50821">MIAAAEQPAQGAAGGASGRRPLLSWGVPLALLCLAAVVRLWDLGDPDRLFFDEKYYAVDAQDYVTRGVEENKPAHPPLGKWVIALGIQLFGNTPFGWRIGVAVVGSLTVLLVHLCGLRLFRRTAPAALAATLVALDGLSVTTSRMAMLDATLALCVVLAFWLVLLDRDARRAGRDADEPLGPSAVGSRYRWLAGLALGLAVSTKWAGLLAVAAVGLLVLGTELAGRGEGARRTLTRGLAVAGGAVLSLLVVPAAVYLASFAGWFASYEDSYAGARACGPGACSASPAERLDTWGASQLDLVRMHRELEATHPYRSDPLGWIWMERPVLVYAESCTAEQQAAGECEVPRGTVARITLVGNPALWWPALLAYPVLLWRALVRRDGVAASIAVPLLLLWLPWLAAGKPGYFFYLVPAVPFIALALVRAVQLTPRPRLVGGVLLGLNVAAFAFFAPIWLGIPLDRDLLDLRYWLPSWR</sequence>
<evidence type="ECO:0000256" key="6">
    <source>
        <dbReference type="ARBA" id="ARBA00022692"/>
    </source>
</evidence>
<evidence type="ECO:0000256" key="3">
    <source>
        <dbReference type="ARBA" id="ARBA00007222"/>
    </source>
</evidence>
<dbReference type="AlphaFoldDB" id="A0A6L9W5U1"/>
<dbReference type="Pfam" id="PF16192">
    <property type="entry name" value="PMT_4TMC"/>
    <property type="match status" value="1"/>
</dbReference>
<dbReference type="PANTHER" id="PTHR10050:SF46">
    <property type="entry name" value="PROTEIN O-MANNOSYL-TRANSFERASE 2"/>
    <property type="match status" value="1"/>
</dbReference>
<dbReference type="GO" id="GO:0004169">
    <property type="term" value="F:dolichyl-phosphate-mannose-protein mannosyltransferase activity"/>
    <property type="evidence" value="ECO:0007669"/>
    <property type="project" value="UniProtKB-UniRule"/>
</dbReference>
<dbReference type="GO" id="GO:0012505">
    <property type="term" value="C:endomembrane system"/>
    <property type="evidence" value="ECO:0007669"/>
    <property type="project" value="UniProtKB-SubCell"/>
</dbReference>
<dbReference type="EC" id="2.4.1.-" evidence="10"/>
<feature type="transmembrane region" description="Helical" evidence="10">
    <location>
        <begin position="123"/>
        <end position="140"/>
    </location>
</feature>
<evidence type="ECO:0000313" key="13">
    <source>
        <dbReference type="EMBL" id="NEK87425.1"/>
    </source>
</evidence>
<accession>A0A6L9W5U1</accession>
<comment type="subcellular location">
    <subcellularLocation>
        <location evidence="10">Cell membrane</location>
    </subcellularLocation>
    <subcellularLocation>
        <location evidence="1">Endomembrane system</location>
        <topology evidence="1">Multi-pass membrane protein</topology>
    </subcellularLocation>
</comment>
<dbReference type="Proteomes" id="UP000479241">
    <property type="component" value="Unassembled WGS sequence"/>
</dbReference>
<keyword evidence="10" id="KW-1003">Cell membrane</keyword>
<protein>
    <recommendedName>
        <fullName evidence="9 10">Polyprenol-phosphate-mannose--protein mannosyltransferase</fullName>
        <ecNumber evidence="10">2.4.1.-</ecNumber>
    </recommendedName>
</protein>
<feature type="domain" description="ArnT-like N-terminal" evidence="11">
    <location>
        <begin position="95"/>
        <end position="261"/>
    </location>
</feature>
<evidence type="ECO:0000256" key="1">
    <source>
        <dbReference type="ARBA" id="ARBA00004127"/>
    </source>
</evidence>
<evidence type="ECO:0000256" key="2">
    <source>
        <dbReference type="ARBA" id="ARBA00004922"/>
    </source>
</evidence>
<dbReference type="GO" id="GO:0005886">
    <property type="term" value="C:plasma membrane"/>
    <property type="evidence" value="ECO:0007669"/>
    <property type="project" value="UniProtKB-SubCell"/>
</dbReference>
<comment type="function">
    <text evidence="10">Protein O-mannosyltransferase that catalyzes the transfer of a single mannose residue from a polyprenol phospho-mannosyl lipidic donor to the hydroxyl group of selected serine and threonine residues in acceptor proteins.</text>
</comment>
<organism evidence="13 14">
    <name type="scientific">Blastococcus saxobsidens</name>
    <dbReference type="NCBI Taxonomy" id="138336"/>
    <lineage>
        <taxon>Bacteria</taxon>
        <taxon>Bacillati</taxon>
        <taxon>Actinomycetota</taxon>
        <taxon>Actinomycetes</taxon>
        <taxon>Geodermatophilales</taxon>
        <taxon>Geodermatophilaceae</taxon>
        <taxon>Blastococcus</taxon>
    </lineage>
</organism>
<evidence type="ECO:0000259" key="11">
    <source>
        <dbReference type="Pfam" id="PF02366"/>
    </source>
</evidence>
<dbReference type="RefSeq" id="WP_163207378.1">
    <property type="nucleotide sequence ID" value="NZ_JAAGWG010000032.1"/>
</dbReference>
<feature type="transmembrane region" description="Helical" evidence="10">
    <location>
        <begin position="22"/>
        <end position="41"/>
    </location>
</feature>
<comment type="pathway">
    <text evidence="2 10">Protein modification; protein glycosylation.</text>
</comment>
<evidence type="ECO:0000256" key="9">
    <source>
        <dbReference type="ARBA" id="ARBA00093617"/>
    </source>
</evidence>
<evidence type="ECO:0000259" key="12">
    <source>
        <dbReference type="Pfam" id="PF16192"/>
    </source>
</evidence>
<feature type="domain" description="Protein O-mannosyl-transferase C-terminal four TM" evidence="12">
    <location>
        <begin position="294"/>
        <end position="473"/>
    </location>
</feature>
<gene>
    <name evidence="13" type="ORF">GCU60_16925</name>
</gene>
<keyword evidence="6 10" id="KW-0812">Transmembrane</keyword>
<evidence type="ECO:0000256" key="7">
    <source>
        <dbReference type="ARBA" id="ARBA00022989"/>
    </source>
</evidence>
<comment type="similarity">
    <text evidence="3 10">Belongs to the glycosyltransferase 39 family.</text>
</comment>
<evidence type="ECO:0000256" key="5">
    <source>
        <dbReference type="ARBA" id="ARBA00022679"/>
    </source>
</evidence>
<dbReference type="EMBL" id="JAAGWG010000032">
    <property type="protein sequence ID" value="NEK87425.1"/>
    <property type="molecule type" value="Genomic_DNA"/>
</dbReference>
<proteinExistence type="inferred from homology"/>
<feature type="transmembrane region" description="Helical" evidence="10">
    <location>
        <begin position="438"/>
        <end position="457"/>
    </location>
</feature>
<keyword evidence="4 10" id="KW-0328">Glycosyltransferase</keyword>
<dbReference type="Pfam" id="PF02366">
    <property type="entry name" value="PMT"/>
    <property type="match status" value="2"/>
</dbReference>
<evidence type="ECO:0000256" key="8">
    <source>
        <dbReference type="ARBA" id="ARBA00023136"/>
    </source>
</evidence>
<feature type="transmembrane region" description="Helical" evidence="10">
    <location>
        <begin position="146"/>
        <end position="165"/>
    </location>
</feature>
<name>A0A6L9W5U1_9ACTN</name>
<dbReference type="InterPro" id="IPR027005">
    <property type="entry name" value="PMT-like"/>
</dbReference>
<dbReference type="UniPathway" id="UPA00378"/>
<feature type="domain" description="ArnT-like N-terminal" evidence="11">
    <location>
        <begin position="31"/>
        <end position="94"/>
    </location>
</feature>
<dbReference type="PANTHER" id="PTHR10050">
    <property type="entry name" value="DOLICHYL-PHOSPHATE-MANNOSE--PROTEIN MANNOSYLTRANSFERASE"/>
    <property type="match status" value="1"/>
</dbReference>
<keyword evidence="8 10" id="KW-0472">Membrane</keyword>
<evidence type="ECO:0000256" key="10">
    <source>
        <dbReference type="RuleBase" id="RU367007"/>
    </source>
</evidence>
<dbReference type="InterPro" id="IPR032421">
    <property type="entry name" value="PMT_4TMC"/>
</dbReference>
<evidence type="ECO:0000313" key="14">
    <source>
        <dbReference type="Proteomes" id="UP000479241"/>
    </source>
</evidence>
<feature type="transmembrane region" description="Helical" evidence="10">
    <location>
        <begin position="95"/>
        <end position="116"/>
    </location>
</feature>
<evidence type="ECO:0000256" key="4">
    <source>
        <dbReference type="ARBA" id="ARBA00022676"/>
    </source>
</evidence>
<keyword evidence="5 10" id="KW-0808">Transferase</keyword>
<feature type="transmembrane region" description="Helical" evidence="10">
    <location>
        <begin position="407"/>
        <end position="426"/>
    </location>
</feature>
<feature type="transmembrane region" description="Helical" evidence="10">
    <location>
        <begin position="383"/>
        <end position="401"/>
    </location>
</feature>
<comment type="caution">
    <text evidence="13">The sequence shown here is derived from an EMBL/GenBank/DDBJ whole genome shotgun (WGS) entry which is preliminary data.</text>
</comment>
<keyword evidence="7 10" id="KW-1133">Transmembrane helix</keyword>
<reference evidence="13 14" key="1">
    <citation type="submission" date="2019-12" db="EMBL/GenBank/DDBJ databases">
        <title>the WGS of Blastococcus saxobsidens 67B17.</title>
        <authorList>
            <person name="Jiang Z."/>
        </authorList>
    </citation>
    <scope>NUCLEOTIDE SEQUENCE [LARGE SCALE GENOMIC DNA]</scope>
    <source>
        <strain evidence="13 14">67B17</strain>
    </source>
</reference>
<feature type="transmembrane region" description="Helical" evidence="10">
    <location>
        <begin position="191"/>
        <end position="218"/>
    </location>
</feature>
<feature type="transmembrane region" description="Helical" evidence="10">
    <location>
        <begin position="238"/>
        <end position="265"/>
    </location>
</feature>
<dbReference type="InterPro" id="IPR003342">
    <property type="entry name" value="ArnT-like_N"/>
</dbReference>